<sequence length="88" mass="9686">MIAQSRSPLADLKMKSHSANIDHSLADKTVLRIVDKALLAQSGGKDSIPVASGRLPSLLPNCKPLFARLVRDIQVEECHLQNVEYLRP</sequence>
<dbReference type="AlphaFoldDB" id="B8HK12"/>
<protein>
    <submittedName>
        <fullName evidence="1">Uncharacterized protein</fullName>
    </submittedName>
</protein>
<proteinExistence type="predicted"/>
<reference evidence="1" key="1">
    <citation type="submission" date="2009-01" db="EMBL/GenBank/DDBJ databases">
        <title>Complete sequence of chromosome Cyanothece sp. PCC 7425.</title>
        <authorList>
            <consortium name="US DOE Joint Genome Institute"/>
            <person name="Lucas S."/>
            <person name="Copeland A."/>
            <person name="Lapidus A."/>
            <person name="Glavina del Rio T."/>
            <person name="Dalin E."/>
            <person name="Tice H."/>
            <person name="Bruce D."/>
            <person name="Goodwin L."/>
            <person name="Pitluck S."/>
            <person name="Sims D."/>
            <person name="Meineke L."/>
            <person name="Brettin T."/>
            <person name="Detter J.C."/>
            <person name="Han C."/>
            <person name="Larimer F."/>
            <person name="Land M."/>
            <person name="Hauser L."/>
            <person name="Kyrpides N."/>
            <person name="Ovchinnikova G."/>
            <person name="Liberton M."/>
            <person name="Stoeckel J."/>
            <person name="Banerjee A."/>
            <person name="Singh A."/>
            <person name="Page L."/>
            <person name="Sato H."/>
            <person name="Zhao L."/>
            <person name="Sherman L."/>
            <person name="Pakrasi H."/>
            <person name="Richardson P."/>
        </authorList>
    </citation>
    <scope>NUCLEOTIDE SEQUENCE</scope>
    <source>
        <strain evidence="1">PCC 7425</strain>
    </source>
</reference>
<dbReference type="HOGENOM" id="CLU_2463919_0_0_3"/>
<evidence type="ECO:0000313" key="1">
    <source>
        <dbReference type="EMBL" id="ACL46762.1"/>
    </source>
</evidence>
<accession>B8HK12</accession>
<dbReference type="EMBL" id="CP001344">
    <property type="protein sequence ID" value="ACL46762.1"/>
    <property type="molecule type" value="Genomic_DNA"/>
</dbReference>
<dbReference type="KEGG" id="cyn:Cyan7425_4452"/>
<organism evidence="1">
    <name type="scientific">Cyanothece sp. (strain PCC 7425 / ATCC 29141)</name>
    <dbReference type="NCBI Taxonomy" id="395961"/>
    <lineage>
        <taxon>Bacteria</taxon>
        <taxon>Bacillati</taxon>
        <taxon>Cyanobacteriota</taxon>
        <taxon>Cyanophyceae</taxon>
        <taxon>Gomontiellales</taxon>
        <taxon>Cyanothecaceae</taxon>
        <taxon>Cyanothece</taxon>
    </lineage>
</organism>
<name>B8HK12_CYAP4</name>
<gene>
    <name evidence="1" type="ordered locus">Cyan7425_4452</name>
</gene>